<dbReference type="InterPro" id="IPR036396">
    <property type="entry name" value="Cyt_P450_sf"/>
</dbReference>
<dbReference type="PANTHER" id="PTHR46300">
    <property type="entry name" value="P450, PUTATIVE (EUROFUNG)-RELATED-RELATED"/>
    <property type="match status" value="1"/>
</dbReference>
<dbReference type="EMBL" id="JADNYJ010000001">
    <property type="protein sequence ID" value="KAF8914064.1"/>
    <property type="molecule type" value="Genomic_DNA"/>
</dbReference>
<proteinExistence type="inferred from homology"/>
<gene>
    <name evidence="8" type="ORF">CPB84DRAFT_1820011</name>
</gene>
<dbReference type="Gene3D" id="1.10.630.10">
    <property type="entry name" value="Cytochrome P450"/>
    <property type="match status" value="1"/>
</dbReference>
<dbReference type="AlphaFoldDB" id="A0A9P5P4R6"/>
<name>A0A9P5P4R6_GYMJU</name>
<keyword evidence="7" id="KW-0503">Monooxygenase</keyword>
<dbReference type="InterPro" id="IPR050364">
    <property type="entry name" value="Cytochrome_P450_fung"/>
</dbReference>
<keyword evidence="6" id="KW-0408">Iron</keyword>
<dbReference type="GO" id="GO:0020037">
    <property type="term" value="F:heme binding"/>
    <property type="evidence" value="ECO:0007669"/>
    <property type="project" value="InterPro"/>
</dbReference>
<comment type="cofactor">
    <cofactor evidence="1">
        <name>heme</name>
        <dbReference type="ChEBI" id="CHEBI:30413"/>
    </cofactor>
</comment>
<dbReference type="PANTHER" id="PTHR46300:SF1">
    <property type="entry name" value="P450, PUTATIVE (EUROFUNG)-RELATED"/>
    <property type="match status" value="1"/>
</dbReference>
<keyword evidence="3" id="KW-0349">Heme</keyword>
<feature type="non-terminal residue" evidence="8">
    <location>
        <position position="74"/>
    </location>
</feature>
<keyword evidence="4" id="KW-0479">Metal-binding</keyword>
<comment type="similarity">
    <text evidence="2">Belongs to the cytochrome P450 family.</text>
</comment>
<evidence type="ECO:0000256" key="4">
    <source>
        <dbReference type="ARBA" id="ARBA00022723"/>
    </source>
</evidence>
<comment type="caution">
    <text evidence="8">The sequence shown here is derived from an EMBL/GenBank/DDBJ whole genome shotgun (WGS) entry which is preliminary data.</text>
</comment>
<dbReference type="GO" id="GO:0004497">
    <property type="term" value="F:monooxygenase activity"/>
    <property type="evidence" value="ECO:0007669"/>
    <property type="project" value="UniProtKB-KW"/>
</dbReference>
<evidence type="ECO:0000256" key="7">
    <source>
        <dbReference type="ARBA" id="ARBA00023033"/>
    </source>
</evidence>
<evidence type="ECO:0000313" key="9">
    <source>
        <dbReference type="Proteomes" id="UP000724874"/>
    </source>
</evidence>
<keyword evidence="9" id="KW-1185">Reference proteome</keyword>
<evidence type="ECO:0000256" key="1">
    <source>
        <dbReference type="ARBA" id="ARBA00001971"/>
    </source>
</evidence>
<evidence type="ECO:0000256" key="6">
    <source>
        <dbReference type="ARBA" id="ARBA00023004"/>
    </source>
</evidence>
<dbReference type="GO" id="GO:0005506">
    <property type="term" value="F:iron ion binding"/>
    <property type="evidence" value="ECO:0007669"/>
    <property type="project" value="InterPro"/>
</dbReference>
<protein>
    <submittedName>
        <fullName evidence="8">Uncharacterized protein</fullName>
    </submittedName>
</protein>
<evidence type="ECO:0000256" key="5">
    <source>
        <dbReference type="ARBA" id="ARBA00023002"/>
    </source>
</evidence>
<dbReference type="GO" id="GO:0016705">
    <property type="term" value="F:oxidoreductase activity, acting on paired donors, with incorporation or reduction of molecular oxygen"/>
    <property type="evidence" value="ECO:0007669"/>
    <property type="project" value="InterPro"/>
</dbReference>
<evidence type="ECO:0000256" key="2">
    <source>
        <dbReference type="ARBA" id="ARBA00010617"/>
    </source>
</evidence>
<dbReference type="OrthoDB" id="1055148at2759"/>
<reference evidence="8" key="1">
    <citation type="submission" date="2020-11" db="EMBL/GenBank/DDBJ databases">
        <authorList>
            <consortium name="DOE Joint Genome Institute"/>
            <person name="Ahrendt S."/>
            <person name="Riley R."/>
            <person name="Andreopoulos W."/>
            <person name="LaButti K."/>
            <person name="Pangilinan J."/>
            <person name="Ruiz-duenas F.J."/>
            <person name="Barrasa J.M."/>
            <person name="Sanchez-Garcia M."/>
            <person name="Camarero S."/>
            <person name="Miyauchi S."/>
            <person name="Serrano A."/>
            <person name="Linde D."/>
            <person name="Babiker R."/>
            <person name="Drula E."/>
            <person name="Ayuso-Fernandez I."/>
            <person name="Pacheco R."/>
            <person name="Padilla G."/>
            <person name="Ferreira P."/>
            <person name="Barriuso J."/>
            <person name="Kellner H."/>
            <person name="Castanera R."/>
            <person name="Alfaro M."/>
            <person name="Ramirez L."/>
            <person name="Pisabarro A.G."/>
            <person name="Kuo A."/>
            <person name="Tritt A."/>
            <person name="Lipzen A."/>
            <person name="He G."/>
            <person name="Yan M."/>
            <person name="Ng V."/>
            <person name="Cullen D."/>
            <person name="Martin F."/>
            <person name="Rosso M.-N."/>
            <person name="Henrissat B."/>
            <person name="Hibbett D."/>
            <person name="Martinez A.T."/>
            <person name="Grigoriev I.V."/>
        </authorList>
    </citation>
    <scope>NUCLEOTIDE SEQUENCE</scope>
    <source>
        <strain evidence="8">AH 44721</strain>
    </source>
</reference>
<dbReference type="SUPFAM" id="SSF48264">
    <property type="entry name" value="Cytochrome P450"/>
    <property type="match status" value="1"/>
</dbReference>
<keyword evidence="5" id="KW-0560">Oxidoreductase</keyword>
<sequence>MASGKLGLISFHILGRRMVVLNSAAVAEDLLNKRSLIYSDRPFSTMAGELMQREKSLLFFDGHWRYLNALIDHI</sequence>
<evidence type="ECO:0000313" key="8">
    <source>
        <dbReference type="EMBL" id="KAF8914064.1"/>
    </source>
</evidence>
<evidence type="ECO:0000256" key="3">
    <source>
        <dbReference type="ARBA" id="ARBA00022617"/>
    </source>
</evidence>
<dbReference type="Proteomes" id="UP000724874">
    <property type="component" value="Unassembled WGS sequence"/>
</dbReference>
<organism evidence="8 9">
    <name type="scientific">Gymnopilus junonius</name>
    <name type="common">Spectacular rustgill mushroom</name>
    <name type="synonym">Gymnopilus spectabilis subsp. junonius</name>
    <dbReference type="NCBI Taxonomy" id="109634"/>
    <lineage>
        <taxon>Eukaryota</taxon>
        <taxon>Fungi</taxon>
        <taxon>Dikarya</taxon>
        <taxon>Basidiomycota</taxon>
        <taxon>Agaricomycotina</taxon>
        <taxon>Agaricomycetes</taxon>
        <taxon>Agaricomycetidae</taxon>
        <taxon>Agaricales</taxon>
        <taxon>Agaricineae</taxon>
        <taxon>Hymenogastraceae</taxon>
        <taxon>Gymnopilus</taxon>
    </lineage>
</organism>
<accession>A0A9P5P4R6</accession>